<sequence length="226" mass="24820">MSIATLKRKSLTQYGSSHCNNKGQFSLNGVYRQLPYTLGRSVMGTPFRGPNPMGHGQGARCRVSGWRARATGNSYPLIISNSGSCIVPQTEIKRSTMNNSGMIETRYKGILHASPSNVYRVDKDQGTYIYKQTSQSSFPNPIVQTGYMVSPSCTNTVSAVNDVNSANSVYSENTPRKCTPYTKNETRLTYGQYNAQLVRQCVPLLSPYKGINTCSPAMNGSNIDKD</sequence>
<evidence type="ECO:0000313" key="1">
    <source>
        <dbReference type="EMBL" id="QHS79111.1"/>
    </source>
</evidence>
<dbReference type="AlphaFoldDB" id="A0A6C0AIE5"/>
<proteinExistence type="predicted"/>
<dbReference type="EMBL" id="MN740626">
    <property type="protein sequence ID" value="QHS79111.1"/>
    <property type="molecule type" value="Genomic_DNA"/>
</dbReference>
<name>A0A6C0AIE5_9ZZZZ</name>
<accession>A0A6C0AIE5</accession>
<protein>
    <submittedName>
        <fullName evidence="1">Uncharacterized protein</fullName>
    </submittedName>
</protein>
<organism evidence="1">
    <name type="scientific">viral metagenome</name>
    <dbReference type="NCBI Taxonomy" id="1070528"/>
    <lineage>
        <taxon>unclassified sequences</taxon>
        <taxon>metagenomes</taxon>
        <taxon>organismal metagenomes</taxon>
    </lineage>
</organism>
<reference evidence="1" key="1">
    <citation type="journal article" date="2020" name="Nature">
        <title>Giant virus diversity and host interactions through global metagenomics.</title>
        <authorList>
            <person name="Schulz F."/>
            <person name="Roux S."/>
            <person name="Paez-Espino D."/>
            <person name="Jungbluth S."/>
            <person name="Walsh D.A."/>
            <person name="Denef V.J."/>
            <person name="McMahon K.D."/>
            <person name="Konstantinidis K.T."/>
            <person name="Eloe-Fadrosh E.A."/>
            <person name="Kyrpides N.C."/>
            <person name="Woyke T."/>
        </authorList>
    </citation>
    <scope>NUCLEOTIDE SEQUENCE</scope>
    <source>
        <strain evidence="1">GVMAG-S-1035118-87</strain>
    </source>
</reference>